<dbReference type="Gene3D" id="3.90.950.10">
    <property type="match status" value="1"/>
</dbReference>
<dbReference type="PANTHER" id="PTHR43213:SF5">
    <property type="entry name" value="BIFUNCTIONAL DTTP_UTP PYROPHOSPHATASE_METHYLTRANSFERASE PROTEIN-RELATED"/>
    <property type="match status" value="1"/>
</dbReference>
<evidence type="ECO:0000313" key="4">
    <source>
        <dbReference type="EMBL" id="GLF92907.1"/>
    </source>
</evidence>
<comment type="caution">
    <text evidence="3">Lacks conserved residue(s) required for the propagation of feature annotation.</text>
</comment>
<protein>
    <recommendedName>
        <fullName evidence="3">Nucleoside triphosphate pyrophosphatase</fullName>
        <ecNumber evidence="3">3.6.1.9</ecNumber>
    </recommendedName>
    <alternativeName>
        <fullName evidence="3">Nucleotide pyrophosphatase</fullName>
        <shortName evidence="3">Nucleotide PPase</shortName>
    </alternativeName>
</protein>
<comment type="similarity">
    <text evidence="3">Belongs to the Maf family.</text>
</comment>
<dbReference type="InterPro" id="IPR003697">
    <property type="entry name" value="Maf-like"/>
</dbReference>
<dbReference type="PANTHER" id="PTHR43213">
    <property type="entry name" value="BIFUNCTIONAL DTTP/UTP PYROPHOSPHATASE/METHYLTRANSFERASE PROTEIN-RELATED"/>
    <property type="match status" value="1"/>
</dbReference>
<evidence type="ECO:0000313" key="5">
    <source>
        <dbReference type="Proteomes" id="UP001291653"/>
    </source>
</evidence>
<keyword evidence="3" id="KW-0963">Cytoplasm</keyword>
<dbReference type="SUPFAM" id="SSF52972">
    <property type="entry name" value="ITPase-like"/>
    <property type="match status" value="1"/>
</dbReference>
<proteinExistence type="inferred from homology"/>
<name>A0ABQ5NRA7_9ACTN</name>
<sequence length="195" mass="20070">MTRVVLASGSPSRLDLLRRAGLDPEVVVSGADESALPGESPSALTLRLARAKATTVADTLDRGVVIGCDSLLELDGLAHGKPGSAGPAIAQWRRMAGRTAVFHTGHCVVDAASGRRVAAVCSTEVTFARPTDEEIARYVASGEPLAVAGAFKISHKGGWFVESVSGEPGNLQGLSLPLLRRLLAGLGVGLPGLWG</sequence>
<keyword evidence="2 3" id="KW-0378">Hydrolase</keyword>
<comment type="cofactor">
    <cofactor evidence="1 3">
        <name>a divalent metal cation</name>
        <dbReference type="ChEBI" id="CHEBI:60240"/>
    </cofactor>
</comment>
<reference evidence="4 5" key="1">
    <citation type="submission" date="2022-10" db="EMBL/GenBank/DDBJ databases">
        <title>Draft genome sequence of Streptomyces sp. YSPA8.</title>
        <authorList>
            <person name="Moriuchi R."/>
            <person name="Dohra H."/>
            <person name="Yamamura H."/>
            <person name="Kodani S."/>
        </authorList>
    </citation>
    <scope>NUCLEOTIDE SEQUENCE [LARGE SCALE GENOMIC DNA]</scope>
    <source>
        <strain evidence="4 5">YSPA8</strain>
    </source>
</reference>
<dbReference type="Pfam" id="PF02545">
    <property type="entry name" value="Maf"/>
    <property type="match status" value="1"/>
</dbReference>
<comment type="catalytic activity">
    <reaction evidence="3">
        <text>a ribonucleoside 5'-triphosphate + H2O = a ribonucleoside 5'-phosphate + diphosphate + H(+)</text>
        <dbReference type="Rhea" id="RHEA:23996"/>
        <dbReference type="ChEBI" id="CHEBI:15377"/>
        <dbReference type="ChEBI" id="CHEBI:15378"/>
        <dbReference type="ChEBI" id="CHEBI:33019"/>
        <dbReference type="ChEBI" id="CHEBI:58043"/>
        <dbReference type="ChEBI" id="CHEBI:61557"/>
        <dbReference type="EC" id="3.6.1.9"/>
    </reaction>
</comment>
<gene>
    <name evidence="4" type="ORF">SYYSPA8_01440</name>
</gene>
<comment type="caution">
    <text evidence="4">The sequence shown here is derived from an EMBL/GenBank/DDBJ whole genome shotgun (WGS) entry which is preliminary data.</text>
</comment>
<dbReference type="EMBL" id="BSBI01000001">
    <property type="protein sequence ID" value="GLF92907.1"/>
    <property type="molecule type" value="Genomic_DNA"/>
</dbReference>
<organism evidence="4 5">
    <name type="scientific">Streptomyces yaizuensis</name>
    <dbReference type="NCBI Taxonomy" id="2989713"/>
    <lineage>
        <taxon>Bacteria</taxon>
        <taxon>Bacillati</taxon>
        <taxon>Actinomycetota</taxon>
        <taxon>Actinomycetes</taxon>
        <taxon>Kitasatosporales</taxon>
        <taxon>Streptomycetaceae</taxon>
        <taxon>Streptomyces</taxon>
    </lineage>
</organism>
<dbReference type="HAMAP" id="MF_00528">
    <property type="entry name" value="Maf"/>
    <property type="match status" value="1"/>
</dbReference>
<keyword evidence="3" id="KW-0546">Nucleotide metabolism</keyword>
<dbReference type="InterPro" id="IPR029001">
    <property type="entry name" value="ITPase-like_fam"/>
</dbReference>
<comment type="catalytic activity">
    <reaction evidence="3">
        <text>a 2'-deoxyribonucleoside 5'-triphosphate + H2O = a 2'-deoxyribonucleoside 5'-phosphate + diphosphate + H(+)</text>
        <dbReference type="Rhea" id="RHEA:44644"/>
        <dbReference type="ChEBI" id="CHEBI:15377"/>
        <dbReference type="ChEBI" id="CHEBI:15378"/>
        <dbReference type="ChEBI" id="CHEBI:33019"/>
        <dbReference type="ChEBI" id="CHEBI:61560"/>
        <dbReference type="ChEBI" id="CHEBI:65317"/>
        <dbReference type="EC" id="3.6.1.9"/>
    </reaction>
</comment>
<feature type="active site" description="Proton acceptor" evidence="3">
    <location>
        <position position="69"/>
    </location>
</feature>
<dbReference type="PIRSF" id="PIRSF006305">
    <property type="entry name" value="Maf"/>
    <property type="match status" value="1"/>
</dbReference>
<dbReference type="CDD" id="cd00555">
    <property type="entry name" value="Maf"/>
    <property type="match status" value="1"/>
</dbReference>
<dbReference type="EC" id="3.6.1.9" evidence="3"/>
<dbReference type="Proteomes" id="UP001291653">
    <property type="component" value="Unassembled WGS sequence"/>
</dbReference>
<evidence type="ECO:0000256" key="1">
    <source>
        <dbReference type="ARBA" id="ARBA00001968"/>
    </source>
</evidence>
<evidence type="ECO:0000256" key="2">
    <source>
        <dbReference type="ARBA" id="ARBA00022801"/>
    </source>
</evidence>
<keyword evidence="5" id="KW-1185">Reference proteome</keyword>
<comment type="subcellular location">
    <subcellularLocation>
        <location evidence="3">Cytoplasm</location>
    </subcellularLocation>
</comment>
<dbReference type="RefSeq" id="WP_323445025.1">
    <property type="nucleotide sequence ID" value="NZ_BSBI01000001.1"/>
</dbReference>
<dbReference type="NCBIfam" id="TIGR00172">
    <property type="entry name" value="maf"/>
    <property type="match status" value="1"/>
</dbReference>
<evidence type="ECO:0000256" key="3">
    <source>
        <dbReference type="HAMAP-Rule" id="MF_00528"/>
    </source>
</evidence>
<accession>A0ABQ5NRA7</accession>
<comment type="function">
    <text evidence="3">Nucleoside triphosphate pyrophosphatase. May have a dual role in cell division arrest and in preventing the incorporation of modified nucleotides into cellular nucleic acids.</text>
</comment>